<dbReference type="CDD" id="cd02440">
    <property type="entry name" value="AdoMet_MTases"/>
    <property type="match status" value="1"/>
</dbReference>
<reference evidence="2" key="2">
    <citation type="submission" date="2023-01" db="EMBL/GenBank/DDBJ databases">
        <authorList>
            <person name="Sun Q."/>
            <person name="Evtushenko L."/>
        </authorList>
    </citation>
    <scope>NUCLEOTIDE SEQUENCE</scope>
    <source>
        <strain evidence="2">VKM Ac-1940</strain>
    </source>
</reference>
<dbReference type="InterPro" id="IPR024078">
    <property type="entry name" value="LmbE-like_dom_sf"/>
</dbReference>
<dbReference type="Gene3D" id="3.40.50.150">
    <property type="entry name" value="Vaccinia Virus protein VP39"/>
    <property type="match status" value="1"/>
</dbReference>
<accession>A0A9W6HKZ8</accession>
<sequence>MSVAFDHRDPGTAESLWRSTAPWRGASFLTIDVDRLIVLAAHPDDETLGAGGLIWTAAQAGVDVSVLVATDGERSHGASDLERVAALRRGELVSALAELAPTARLRFLGLPDGGVDSARASLRVALGAEIGDDPWRVLLVAPWQGDGHRDHRVAGEEAAAAAAPGVRVLGYPVWMWHWHDPAAVDSSAWLRLGLSASARAAKRRALSHFRSQHDDSAPNGPMLHAGMLAHFERDVEIFVEEPPVHRASTPLSGFDARFEAAEDPWGFRTRWYERRKRAALLAALPNEHSRAALELGCANGVLTRELADRAARVVAVDGSPEALRHARAFVDDESHVEFAHLRLPDQWPEGRFDLIVVSEIAYYWSEHALAEAVTRIDESLTQDGAIVVCHWRRPIDDAAVSADAVHAAFRAWPHWRSLVHHREEDFALDVYVRPGVPSVATAERAP</sequence>
<dbReference type="InterPro" id="IPR003737">
    <property type="entry name" value="GlcNAc_PI_deacetylase-related"/>
</dbReference>
<evidence type="ECO:0008006" key="4">
    <source>
        <dbReference type="Google" id="ProtNLM"/>
    </source>
</evidence>
<dbReference type="PANTHER" id="PTHR43861:SF1">
    <property type="entry name" value="TRANS-ACONITATE 2-METHYLTRANSFERASE"/>
    <property type="match status" value="1"/>
</dbReference>
<reference evidence="2" key="1">
    <citation type="journal article" date="2014" name="Int. J. Syst. Evol. Microbiol.">
        <title>Complete genome sequence of Corynebacterium casei LMG S-19264T (=DSM 44701T), isolated from a smear-ripened cheese.</title>
        <authorList>
            <consortium name="US DOE Joint Genome Institute (JGI-PGF)"/>
            <person name="Walter F."/>
            <person name="Albersmeier A."/>
            <person name="Kalinowski J."/>
            <person name="Ruckert C."/>
        </authorList>
    </citation>
    <scope>NUCLEOTIDE SEQUENCE</scope>
    <source>
        <strain evidence="2">VKM Ac-1940</strain>
    </source>
</reference>
<dbReference type="GO" id="GO:0009312">
    <property type="term" value="P:oligosaccharide biosynthetic process"/>
    <property type="evidence" value="ECO:0007669"/>
    <property type="project" value="InterPro"/>
</dbReference>
<dbReference type="Pfam" id="PF02585">
    <property type="entry name" value="PIG-L"/>
    <property type="match status" value="1"/>
</dbReference>
<dbReference type="InterPro" id="IPR008715">
    <property type="entry name" value="SAM-MeTfrase_NodS-like"/>
</dbReference>
<dbReference type="GO" id="GO:0016137">
    <property type="term" value="P:glycoside metabolic process"/>
    <property type="evidence" value="ECO:0007669"/>
    <property type="project" value="UniProtKB-ARBA"/>
</dbReference>
<dbReference type="GO" id="GO:0008757">
    <property type="term" value="F:S-adenosylmethionine-dependent methyltransferase activity"/>
    <property type="evidence" value="ECO:0007669"/>
    <property type="project" value="InterPro"/>
</dbReference>
<dbReference type="RefSeq" id="WP_204964138.1">
    <property type="nucleotide sequence ID" value="NZ_BAAAUR010000010.1"/>
</dbReference>
<keyword evidence="3" id="KW-1185">Reference proteome</keyword>
<evidence type="ECO:0000313" key="3">
    <source>
        <dbReference type="Proteomes" id="UP001142291"/>
    </source>
</evidence>
<gene>
    <name evidence="2" type="ORF">GCM10017591_07220</name>
</gene>
<dbReference type="PANTHER" id="PTHR43861">
    <property type="entry name" value="TRANS-ACONITATE 2-METHYLTRANSFERASE-RELATED"/>
    <property type="match status" value="1"/>
</dbReference>
<name>A0A9W6HKZ8_9MICO</name>
<dbReference type="AlphaFoldDB" id="A0A9W6HKZ8"/>
<dbReference type="SUPFAM" id="SSF53335">
    <property type="entry name" value="S-adenosyl-L-methionine-dependent methyltransferases"/>
    <property type="match status" value="1"/>
</dbReference>
<comment type="caution">
    <text evidence="2">The sequence shown here is derived from an EMBL/GenBank/DDBJ whole genome shotgun (WGS) entry which is preliminary data.</text>
</comment>
<dbReference type="Gene3D" id="3.40.50.10320">
    <property type="entry name" value="LmbE-like"/>
    <property type="match status" value="1"/>
</dbReference>
<dbReference type="Pfam" id="PF05401">
    <property type="entry name" value="NodS"/>
    <property type="match status" value="1"/>
</dbReference>
<dbReference type="Proteomes" id="UP001142291">
    <property type="component" value="Unassembled WGS sequence"/>
</dbReference>
<evidence type="ECO:0000256" key="1">
    <source>
        <dbReference type="ARBA" id="ARBA00022833"/>
    </source>
</evidence>
<organism evidence="2 3">
    <name type="scientific">Microbacterium dextranolyticum</name>
    <dbReference type="NCBI Taxonomy" id="36806"/>
    <lineage>
        <taxon>Bacteria</taxon>
        <taxon>Bacillati</taxon>
        <taxon>Actinomycetota</taxon>
        <taxon>Actinomycetes</taxon>
        <taxon>Micrococcales</taxon>
        <taxon>Microbacteriaceae</taxon>
        <taxon>Microbacterium</taxon>
    </lineage>
</organism>
<dbReference type="InterPro" id="IPR029063">
    <property type="entry name" value="SAM-dependent_MTases_sf"/>
</dbReference>
<dbReference type="EMBL" id="BSER01000003">
    <property type="protein sequence ID" value="GLJ94661.1"/>
    <property type="molecule type" value="Genomic_DNA"/>
</dbReference>
<dbReference type="SUPFAM" id="SSF102588">
    <property type="entry name" value="LmbE-like"/>
    <property type="match status" value="1"/>
</dbReference>
<evidence type="ECO:0000313" key="2">
    <source>
        <dbReference type="EMBL" id="GLJ94661.1"/>
    </source>
</evidence>
<proteinExistence type="predicted"/>
<keyword evidence="1" id="KW-0862">Zinc</keyword>
<protein>
    <recommendedName>
        <fullName evidence="4">Methyltransferase domain-containing protein</fullName>
    </recommendedName>
</protein>